<keyword evidence="8" id="KW-0175">Coiled coil</keyword>
<evidence type="ECO:0000256" key="6">
    <source>
        <dbReference type="ARBA" id="ARBA00023125"/>
    </source>
</evidence>
<dbReference type="Gene3D" id="1.20.58.190">
    <property type="entry name" value="Translin, domain 1"/>
    <property type="match status" value="1"/>
</dbReference>
<dbReference type="GO" id="GO:0003697">
    <property type="term" value="F:single-stranded DNA binding"/>
    <property type="evidence" value="ECO:0007669"/>
    <property type="project" value="InterPro"/>
</dbReference>
<dbReference type="InterPro" id="IPR016068">
    <property type="entry name" value="Translin_N"/>
</dbReference>
<evidence type="ECO:0000256" key="5">
    <source>
        <dbReference type="ARBA" id="ARBA00022884"/>
    </source>
</evidence>
<dbReference type="OrthoDB" id="829at2759"/>
<dbReference type="PANTHER" id="PTHR10741">
    <property type="entry name" value="TRANSLIN AND TRANSLIN ASSOCIATED PROTEIN X"/>
    <property type="match status" value="1"/>
</dbReference>
<dbReference type="Gene3D" id="1.20.58.200">
    <property type="entry name" value="Translin, domain 2"/>
    <property type="match status" value="1"/>
</dbReference>
<accession>A0A2X0KCG9</accession>
<sequence length="289" mass="32413">MSIPPPPVDFAYLHDSLQQDADLREKIRDAVRDVEREERAIQAVLNRVHSVTKQQGPLEVTELLTSAASLSAPLQSSIAKLASLIPTDQFYRYNDQFSRALQVASFLIVFARFLLQGDVPSKNDVESSLGIQPEWKDHFFLPTEEYLHSLISLLNELSIISMHPPQSRLAVNRVTLGDYESPLQFSQFAKELSTAFGLLSLKNDSLRKRFDSIKYDLKKLEEGQLHTLRVSTLVKEAVYLLACSFRAVVYDLSLRGLLKSASAVASTLSTMDEEQAPTKRGRMELASEG</sequence>
<keyword evidence="5" id="KW-0694">RNA-binding</keyword>
<dbReference type="GO" id="GO:0043565">
    <property type="term" value="F:sequence-specific DNA binding"/>
    <property type="evidence" value="ECO:0007669"/>
    <property type="project" value="InterPro"/>
</dbReference>
<dbReference type="GO" id="GO:0005737">
    <property type="term" value="C:cytoplasm"/>
    <property type="evidence" value="ECO:0007669"/>
    <property type="project" value="UniProtKB-SubCell"/>
</dbReference>
<protein>
    <submittedName>
        <fullName evidence="9">BZ3500_MvSof-1268-A1-R1_Chr1-3g01737 protein</fullName>
    </submittedName>
</protein>
<evidence type="ECO:0000256" key="1">
    <source>
        <dbReference type="ARBA" id="ARBA00004123"/>
    </source>
</evidence>
<gene>
    <name evidence="9" type="ORF">BZ3500_MVSOF-1268-A1-R1_CHR1-3G01737</name>
</gene>
<dbReference type="InterPro" id="IPR036081">
    <property type="entry name" value="Translin_sf"/>
</dbReference>
<evidence type="ECO:0000256" key="2">
    <source>
        <dbReference type="ARBA" id="ARBA00004496"/>
    </source>
</evidence>
<dbReference type="InterPro" id="IPR016069">
    <property type="entry name" value="Translin_C"/>
</dbReference>
<reference evidence="10" key="1">
    <citation type="submission" date="2016-10" db="EMBL/GenBank/DDBJ databases">
        <authorList>
            <person name="Jeantristanb JTB J.-T."/>
            <person name="Ricardo R."/>
        </authorList>
    </citation>
    <scope>NUCLEOTIDE SEQUENCE [LARGE SCALE GENOMIC DNA]</scope>
</reference>
<feature type="coiled-coil region" evidence="8">
    <location>
        <begin position="20"/>
        <end position="47"/>
    </location>
</feature>
<dbReference type="GO" id="GO:0016070">
    <property type="term" value="P:RNA metabolic process"/>
    <property type="evidence" value="ECO:0007669"/>
    <property type="project" value="InterPro"/>
</dbReference>
<dbReference type="EMBL" id="FMWP01000014">
    <property type="protein sequence ID" value="SCZ90037.1"/>
    <property type="molecule type" value="Genomic_DNA"/>
</dbReference>
<evidence type="ECO:0000313" key="10">
    <source>
        <dbReference type="Proteomes" id="UP000249723"/>
    </source>
</evidence>
<name>A0A2X0KCG9_9BASI</name>
<dbReference type="STRING" id="289078.A0A2X0KCG9"/>
<dbReference type="InterPro" id="IPR033956">
    <property type="entry name" value="Translin"/>
</dbReference>
<dbReference type="AlphaFoldDB" id="A0A2X0KCG9"/>
<keyword evidence="4" id="KW-0963">Cytoplasm</keyword>
<evidence type="ECO:0000256" key="8">
    <source>
        <dbReference type="SAM" id="Coils"/>
    </source>
</evidence>
<keyword evidence="6" id="KW-0238">DNA-binding</keyword>
<comment type="subcellular location">
    <subcellularLocation>
        <location evidence="2">Cytoplasm</location>
    </subcellularLocation>
    <subcellularLocation>
        <location evidence="1">Nucleus</location>
    </subcellularLocation>
</comment>
<evidence type="ECO:0000313" key="9">
    <source>
        <dbReference type="EMBL" id="SCZ90037.1"/>
    </source>
</evidence>
<evidence type="ECO:0000256" key="4">
    <source>
        <dbReference type="ARBA" id="ARBA00022490"/>
    </source>
</evidence>
<evidence type="ECO:0000256" key="7">
    <source>
        <dbReference type="ARBA" id="ARBA00023242"/>
    </source>
</evidence>
<organism evidence="9 10">
    <name type="scientific">Microbotryum saponariae</name>
    <dbReference type="NCBI Taxonomy" id="289078"/>
    <lineage>
        <taxon>Eukaryota</taxon>
        <taxon>Fungi</taxon>
        <taxon>Dikarya</taxon>
        <taxon>Basidiomycota</taxon>
        <taxon>Pucciniomycotina</taxon>
        <taxon>Microbotryomycetes</taxon>
        <taxon>Microbotryales</taxon>
        <taxon>Microbotryaceae</taxon>
        <taxon>Microbotryum</taxon>
    </lineage>
</organism>
<dbReference type="Pfam" id="PF01997">
    <property type="entry name" value="Translin"/>
    <property type="match status" value="1"/>
</dbReference>
<dbReference type="CDD" id="cd14819">
    <property type="entry name" value="Translin"/>
    <property type="match status" value="1"/>
</dbReference>
<dbReference type="InterPro" id="IPR002848">
    <property type="entry name" value="Translin_fam"/>
</dbReference>
<proteinExistence type="inferred from homology"/>
<dbReference type="Proteomes" id="UP000249723">
    <property type="component" value="Unassembled WGS sequence"/>
</dbReference>
<keyword evidence="7" id="KW-0539">Nucleus</keyword>
<evidence type="ECO:0000256" key="3">
    <source>
        <dbReference type="ARBA" id="ARBA00005902"/>
    </source>
</evidence>
<keyword evidence="10" id="KW-1185">Reference proteome</keyword>
<comment type="similarity">
    <text evidence="3">Belongs to the translin family.</text>
</comment>
<dbReference type="GO" id="GO:0003723">
    <property type="term" value="F:RNA binding"/>
    <property type="evidence" value="ECO:0007669"/>
    <property type="project" value="UniProtKB-KW"/>
</dbReference>
<dbReference type="SUPFAM" id="SSF74784">
    <property type="entry name" value="Translin"/>
    <property type="match status" value="1"/>
</dbReference>
<dbReference type="GO" id="GO:0005634">
    <property type="term" value="C:nucleus"/>
    <property type="evidence" value="ECO:0007669"/>
    <property type="project" value="UniProtKB-SubCell"/>
</dbReference>